<gene>
    <name evidence="8" type="primary">lpxA</name>
    <name evidence="10" type="ORF">SAMN05421760_101802</name>
</gene>
<comment type="subcellular location">
    <subcellularLocation>
        <location evidence="8">Cytoplasm</location>
    </subcellularLocation>
</comment>
<dbReference type="OrthoDB" id="9807278at2"/>
<evidence type="ECO:0000256" key="5">
    <source>
        <dbReference type="ARBA" id="ARBA00022737"/>
    </source>
</evidence>
<dbReference type="InterPro" id="IPR011004">
    <property type="entry name" value="Trimer_LpxA-like_sf"/>
</dbReference>
<comment type="function">
    <text evidence="8">Involved in the biosynthesis of lipid A, a phosphorylated glycolipid that anchors the lipopolysaccharide to the outer membrane of the cell.</text>
</comment>
<evidence type="ECO:0000256" key="3">
    <source>
        <dbReference type="ARBA" id="ARBA00022556"/>
    </source>
</evidence>
<keyword evidence="1 8" id="KW-0963">Cytoplasm</keyword>
<evidence type="ECO:0000313" key="10">
    <source>
        <dbReference type="EMBL" id="SIS45879.1"/>
    </source>
</evidence>
<dbReference type="InterPro" id="IPR018357">
    <property type="entry name" value="Hexapep_transf_CS"/>
</dbReference>
<keyword evidence="2 8" id="KW-0444">Lipid biosynthesis</keyword>
<dbReference type="HAMAP" id="MF_00387">
    <property type="entry name" value="LpxA"/>
    <property type="match status" value="1"/>
</dbReference>
<dbReference type="InterPro" id="IPR010137">
    <property type="entry name" value="Lipid_A_LpxA"/>
</dbReference>
<evidence type="ECO:0000259" key="9">
    <source>
        <dbReference type="Pfam" id="PF13720"/>
    </source>
</evidence>
<dbReference type="Gene3D" id="2.160.10.10">
    <property type="entry name" value="Hexapeptide repeat proteins"/>
    <property type="match status" value="1"/>
</dbReference>
<dbReference type="PANTHER" id="PTHR43480:SF1">
    <property type="entry name" value="ACYL-[ACYL-CARRIER-PROTEIN]--UDP-N-ACETYLGLUCOSAMINE O-ACYLTRANSFERASE, MITOCHONDRIAL-RELATED"/>
    <property type="match status" value="1"/>
</dbReference>
<dbReference type="AlphaFoldDB" id="A0A1N7J964"/>
<dbReference type="NCBIfam" id="NF003657">
    <property type="entry name" value="PRK05289.1"/>
    <property type="match status" value="1"/>
</dbReference>
<keyword evidence="5 8" id="KW-0677">Repeat</keyword>
<evidence type="ECO:0000256" key="2">
    <source>
        <dbReference type="ARBA" id="ARBA00022516"/>
    </source>
</evidence>
<dbReference type="RefSeq" id="WP_054342955.1">
    <property type="nucleotide sequence ID" value="NZ_FTOE01000001.1"/>
</dbReference>
<keyword evidence="6 8" id="KW-0443">Lipid metabolism</keyword>
<dbReference type="GO" id="GO:0005737">
    <property type="term" value="C:cytoplasm"/>
    <property type="evidence" value="ECO:0007669"/>
    <property type="project" value="UniProtKB-SubCell"/>
</dbReference>
<comment type="pathway">
    <text evidence="8">Glycolipid biosynthesis; lipid IV(A) biosynthesis; lipid IV(A) from (3R)-3-hydroxytetradecanoyl-[acyl-carrier-protein] and UDP-N-acetyl-alpha-D-glucosamine: step 1/6.</text>
</comment>
<comment type="similarity">
    <text evidence="8">Belongs to the transferase hexapeptide repeat family. LpxA subfamily.</text>
</comment>
<dbReference type="SUPFAM" id="SSF51161">
    <property type="entry name" value="Trimeric LpxA-like enzymes"/>
    <property type="match status" value="1"/>
</dbReference>
<reference evidence="11" key="1">
    <citation type="submission" date="2017-01" db="EMBL/GenBank/DDBJ databases">
        <authorList>
            <person name="Varghese N."/>
            <person name="Submissions S."/>
        </authorList>
    </citation>
    <scope>NUCLEOTIDE SEQUENCE [LARGE SCALE GENOMIC DNA]</scope>
    <source>
        <strain evidence="11">DSM 22306</strain>
    </source>
</reference>
<dbReference type="PANTHER" id="PTHR43480">
    <property type="entry name" value="ACYL-[ACYL-CARRIER-PROTEIN]--UDP-N-ACETYLGLUCOSAMINE O-ACYLTRANSFERASE"/>
    <property type="match status" value="1"/>
</dbReference>
<name>A0A1N7J964_9GAMM</name>
<evidence type="ECO:0000256" key="6">
    <source>
        <dbReference type="ARBA" id="ARBA00023098"/>
    </source>
</evidence>
<dbReference type="GO" id="GO:0016020">
    <property type="term" value="C:membrane"/>
    <property type="evidence" value="ECO:0007669"/>
    <property type="project" value="GOC"/>
</dbReference>
<evidence type="ECO:0000256" key="4">
    <source>
        <dbReference type="ARBA" id="ARBA00022679"/>
    </source>
</evidence>
<evidence type="ECO:0000256" key="1">
    <source>
        <dbReference type="ARBA" id="ARBA00022490"/>
    </source>
</evidence>
<dbReference type="InterPro" id="IPR037157">
    <property type="entry name" value="Acetyltransf_C_sf"/>
</dbReference>
<dbReference type="Gene3D" id="1.20.1180.10">
    <property type="entry name" value="Udp N-acetylglucosamine O-acyltransferase, C-terminal domain"/>
    <property type="match status" value="1"/>
</dbReference>
<dbReference type="PIRSF" id="PIRSF000456">
    <property type="entry name" value="UDP-GlcNAc_acltr"/>
    <property type="match status" value="1"/>
</dbReference>
<dbReference type="NCBIfam" id="TIGR01852">
    <property type="entry name" value="lipid_A_lpxA"/>
    <property type="match status" value="1"/>
</dbReference>
<dbReference type="EC" id="2.3.1.129" evidence="8"/>
<organism evidence="10 11">
    <name type="scientific">Neptunomonas antarctica</name>
    <dbReference type="NCBI Taxonomy" id="619304"/>
    <lineage>
        <taxon>Bacteria</taxon>
        <taxon>Pseudomonadati</taxon>
        <taxon>Pseudomonadota</taxon>
        <taxon>Gammaproteobacteria</taxon>
        <taxon>Oceanospirillales</taxon>
        <taxon>Oceanospirillaceae</taxon>
        <taxon>Neptunomonas</taxon>
    </lineage>
</organism>
<dbReference type="InterPro" id="IPR001451">
    <property type="entry name" value="Hexapep"/>
</dbReference>
<comment type="catalytic activity">
    <reaction evidence="8">
        <text>a (3R)-hydroxyacyl-[ACP] + UDP-N-acetyl-alpha-D-glucosamine = a UDP-3-O-[(3R)-3-hydroxyacyl]-N-acetyl-alpha-D-glucosamine + holo-[ACP]</text>
        <dbReference type="Rhea" id="RHEA:67812"/>
        <dbReference type="Rhea" id="RHEA-COMP:9685"/>
        <dbReference type="Rhea" id="RHEA-COMP:9945"/>
        <dbReference type="ChEBI" id="CHEBI:57705"/>
        <dbReference type="ChEBI" id="CHEBI:64479"/>
        <dbReference type="ChEBI" id="CHEBI:78827"/>
        <dbReference type="ChEBI" id="CHEBI:173225"/>
        <dbReference type="EC" id="2.3.1.129"/>
    </reaction>
</comment>
<evidence type="ECO:0000256" key="8">
    <source>
        <dbReference type="HAMAP-Rule" id="MF_00387"/>
    </source>
</evidence>
<dbReference type="Pfam" id="PF00132">
    <property type="entry name" value="Hexapep"/>
    <property type="match status" value="2"/>
</dbReference>
<comment type="subunit">
    <text evidence="8">Homotrimer.</text>
</comment>
<dbReference type="Proteomes" id="UP000185999">
    <property type="component" value="Unassembled WGS sequence"/>
</dbReference>
<dbReference type="EMBL" id="FTOE01000001">
    <property type="protein sequence ID" value="SIS45879.1"/>
    <property type="molecule type" value="Genomic_DNA"/>
</dbReference>
<protein>
    <recommendedName>
        <fullName evidence="8">Acyl-[acyl-carrier-protein]--UDP-N-acetylglucosamine O-acyltransferase</fullName>
        <shortName evidence="8">UDP-N-acetylglucosamine acyltransferase</shortName>
        <ecNumber evidence="8">2.3.1.129</ecNumber>
    </recommendedName>
</protein>
<keyword evidence="3 8" id="KW-0441">Lipid A biosynthesis</keyword>
<evidence type="ECO:0000256" key="7">
    <source>
        <dbReference type="ARBA" id="ARBA00023315"/>
    </source>
</evidence>
<dbReference type="InterPro" id="IPR029098">
    <property type="entry name" value="Acetyltransf_C"/>
</dbReference>
<dbReference type="GO" id="GO:0008780">
    <property type="term" value="F:acyl-[acyl-carrier-protein]-UDP-N-acetylglucosamine O-acyltransferase activity"/>
    <property type="evidence" value="ECO:0007669"/>
    <property type="project" value="UniProtKB-UniRule"/>
</dbReference>
<keyword evidence="11" id="KW-1185">Reference proteome</keyword>
<keyword evidence="4 8" id="KW-0808">Transferase</keyword>
<sequence length="256" mass="27380">MIDPQAIIDPKAILADNVSVGPWTYIGPDVVIGEGTVIASHVVIKGPTTIGANNRFFQFSSIGEDCQDKKYAGELTRLVIGDSNVFREGCTIHRGTVQDNALTQIGNHNLFMAYAHVAHDCIVGNHVILANNAALAGHVHVADHAILGGFTAVHQFCHIGAHVMCGAGTVVLKDIPAYVMATGNPAIPHGINAEGLKRRGFTPDVIRQIKLAYKAIYRQTLTVDQALSVLSDMAVNTVEIQPLIHALQTSSRGVIR</sequence>
<dbReference type="Pfam" id="PF13720">
    <property type="entry name" value="Acetyltransf_11"/>
    <property type="match status" value="1"/>
</dbReference>
<dbReference type="GO" id="GO:0009245">
    <property type="term" value="P:lipid A biosynthetic process"/>
    <property type="evidence" value="ECO:0007669"/>
    <property type="project" value="UniProtKB-UniRule"/>
</dbReference>
<feature type="domain" description="UDP N-acetylglucosamine O-acyltransferase C-terminal" evidence="9">
    <location>
        <begin position="174"/>
        <end position="255"/>
    </location>
</feature>
<dbReference type="PROSITE" id="PS00101">
    <property type="entry name" value="HEXAPEP_TRANSFERASES"/>
    <property type="match status" value="1"/>
</dbReference>
<accession>A0A1N7J964</accession>
<dbReference type="CDD" id="cd03351">
    <property type="entry name" value="LbH_UDP-GlcNAc_AT"/>
    <property type="match status" value="1"/>
</dbReference>
<dbReference type="STRING" id="619304.SAMN05421760_101802"/>
<evidence type="ECO:0000313" key="11">
    <source>
        <dbReference type="Proteomes" id="UP000185999"/>
    </source>
</evidence>
<keyword evidence="7 8" id="KW-0012">Acyltransferase</keyword>
<proteinExistence type="inferred from homology"/>
<dbReference type="UniPathway" id="UPA00359">
    <property type="reaction ID" value="UER00477"/>
</dbReference>